<keyword evidence="5" id="KW-0808">Transferase</keyword>
<dbReference type="GO" id="GO:0019344">
    <property type="term" value="P:cysteine biosynthetic process"/>
    <property type="evidence" value="ECO:0007669"/>
    <property type="project" value="UniProtKB-KW"/>
</dbReference>
<proteinExistence type="inferred from homology"/>
<keyword evidence="7" id="KW-0198">Cysteine biosynthesis</keyword>
<dbReference type="GO" id="GO:0016740">
    <property type="term" value="F:transferase activity"/>
    <property type="evidence" value="ECO:0007669"/>
    <property type="project" value="UniProtKB-KW"/>
</dbReference>
<protein>
    <recommendedName>
        <fullName evidence="3">Cysteine synthase</fullName>
    </recommendedName>
    <alternativeName>
        <fullName evidence="8">O-acetylserine (thiol)-lyase</fullName>
    </alternativeName>
    <alternativeName>
        <fullName evidence="9">O-acetylserine sulfhydrylase</fullName>
    </alternativeName>
</protein>
<keyword evidence="12" id="KW-1185">Reference proteome</keyword>
<dbReference type="PANTHER" id="PTHR10314">
    <property type="entry name" value="CYSTATHIONINE BETA-SYNTHASE"/>
    <property type="match status" value="1"/>
</dbReference>
<dbReference type="Gene3D" id="3.40.50.1100">
    <property type="match status" value="2"/>
</dbReference>
<evidence type="ECO:0000256" key="6">
    <source>
        <dbReference type="ARBA" id="ARBA00022898"/>
    </source>
</evidence>
<dbReference type="STRING" id="1513896.SAMN05660841_00303"/>
<dbReference type="RefSeq" id="WP_079640654.1">
    <property type="nucleotide sequence ID" value="NZ_FUZF01000001.1"/>
</dbReference>
<dbReference type="CDD" id="cd01561">
    <property type="entry name" value="CBS_like"/>
    <property type="match status" value="1"/>
</dbReference>
<evidence type="ECO:0000256" key="7">
    <source>
        <dbReference type="ARBA" id="ARBA00023192"/>
    </source>
</evidence>
<evidence type="ECO:0000313" key="12">
    <source>
        <dbReference type="Proteomes" id="UP000190150"/>
    </source>
</evidence>
<gene>
    <name evidence="11" type="ORF">SAMN05660841_00303</name>
</gene>
<dbReference type="Pfam" id="PF00291">
    <property type="entry name" value="PALP"/>
    <property type="match status" value="1"/>
</dbReference>
<dbReference type="AlphaFoldDB" id="A0A1T5AZC0"/>
<dbReference type="FunFam" id="3.40.50.1100:FF:000016">
    <property type="entry name" value="Cysteine synthase A"/>
    <property type="match status" value="1"/>
</dbReference>
<dbReference type="SUPFAM" id="SSF53686">
    <property type="entry name" value="Tryptophan synthase beta subunit-like PLP-dependent enzymes"/>
    <property type="match status" value="1"/>
</dbReference>
<comment type="similarity">
    <text evidence="2">Belongs to the cysteine synthase/cystathionine beta-synthase family.</text>
</comment>
<name>A0A1T5AZC0_9SPHI</name>
<comment type="cofactor">
    <cofactor evidence="1">
        <name>pyridoxal 5'-phosphate</name>
        <dbReference type="ChEBI" id="CHEBI:597326"/>
    </cofactor>
</comment>
<evidence type="ECO:0000256" key="1">
    <source>
        <dbReference type="ARBA" id="ARBA00001933"/>
    </source>
</evidence>
<dbReference type="InterPro" id="IPR050214">
    <property type="entry name" value="Cys_Synth/Cystath_Beta-Synth"/>
</dbReference>
<evidence type="ECO:0000256" key="2">
    <source>
        <dbReference type="ARBA" id="ARBA00007103"/>
    </source>
</evidence>
<evidence type="ECO:0000256" key="3">
    <source>
        <dbReference type="ARBA" id="ARBA00019371"/>
    </source>
</evidence>
<evidence type="ECO:0000256" key="4">
    <source>
        <dbReference type="ARBA" id="ARBA00022605"/>
    </source>
</evidence>
<evidence type="ECO:0000313" key="11">
    <source>
        <dbReference type="EMBL" id="SKB40110.1"/>
    </source>
</evidence>
<dbReference type="Proteomes" id="UP000190150">
    <property type="component" value="Unassembled WGS sequence"/>
</dbReference>
<evidence type="ECO:0000256" key="8">
    <source>
        <dbReference type="ARBA" id="ARBA00030296"/>
    </source>
</evidence>
<evidence type="ECO:0000259" key="10">
    <source>
        <dbReference type="Pfam" id="PF00291"/>
    </source>
</evidence>
<organism evidence="11 12">
    <name type="scientific">Sphingobacterium nematocida</name>
    <dbReference type="NCBI Taxonomy" id="1513896"/>
    <lineage>
        <taxon>Bacteria</taxon>
        <taxon>Pseudomonadati</taxon>
        <taxon>Bacteroidota</taxon>
        <taxon>Sphingobacteriia</taxon>
        <taxon>Sphingobacteriales</taxon>
        <taxon>Sphingobacteriaceae</taxon>
        <taxon>Sphingobacterium</taxon>
    </lineage>
</organism>
<dbReference type="EMBL" id="FUZF01000001">
    <property type="protein sequence ID" value="SKB40110.1"/>
    <property type="molecule type" value="Genomic_DNA"/>
</dbReference>
<dbReference type="OrthoDB" id="9808024at2"/>
<keyword evidence="4" id="KW-0028">Amino-acid biosynthesis</keyword>
<feature type="domain" description="Tryptophan synthase beta chain-like PALP" evidence="10">
    <location>
        <begin position="4"/>
        <end position="300"/>
    </location>
</feature>
<keyword evidence="6" id="KW-0663">Pyridoxal phosphate</keyword>
<dbReference type="InterPro" id="IPR036052">
    <property type="entry name" value="TrpB-like_PALP_sf"/>
</dbReference>
<sequence length="325" mass="36147">MDTTTIGNTPLQLCPYLSEKYACSIFIKKEFYNANKTSKDRPAWHMIQEAIRLGLLRKGDTIVEASSGNTGIGLAQFALQLGYGCRIYLTKDCAREKLSLLRQLGATVVACANSNGISDKESTQYQAAVYAQNTPNCFFTDQYNNPQNPLSHYQTTGPEIWEQTSGRITHFFAGIGTGGTISGAGKYLKFKNNNIQICGVEPNGSILSHLKKHGTLPDELPAMDKIDGIGRKFAPAVFDPEVIDDILQVSRIDTMNWANTYYQEEEELLGFSSAAVLAGLEKYADTRPVRADDHMVLLFADYGDRYLNSLYPTLKKEIAQYDEKF</sequence>
<dbReference type="InterPro" id="IPR001926">
    <property type="entry name" value="TrpB-like_PALP"/>
</dbReference>
<evidence type="ECO:0000256" key="5">
    <source>
        <dbReference type="ARBA" id="ARBA00022679"/>
    </source>
</evidence>
<reference evidence="12" key="1">
    <citation type="submission" date="2017-02" db="EMBL/GenBank/DDBJ databases">
        <authorList>
            <person name="Varghese N."/>
            <person name="Submissions S."/>
        </authorList>
    </citation>
    <scope>NUCLEOTIDE SEQUENCE [LARGE SCALE GENOMIC DNA]</scope>
    <source>
        <strain evidence="12">DSM 24091</strain>
    </source>
</reference>
<accession>A0A1T5AZC0</accession>
<evidence type="ECO:0000256" key="9">
    <source>
        <dbReference type="ARBA" id="ARBA00033075"/>
    </source>
</evidence>